<reference evidence="2" key="1">
    <citation type="submission" date="2020-08" db="EMBL/GenBank/DDBJ databases">
        <title>Genome public.</title>
        <authorList>
            <person name="Liu C."/>
            <person name="Sun Q."/>
        </authorList>
    </citation>
    <scope>NUCLEOTIDE SEQUENCE</scope>
    <source>
        <strain evidence="2">NSJ-31</strain>
    </source>
</reference>
<keyword evidence="1" id="KW-1133">Transmembrane helix</keyword>
<dbReference type="RefSeq" id="WP_249282657.1">
    <property type="nucleotide sequence ID" value="NZ_JACRST010000007.1"/>
</dbReference>
<organism evidence="2 3">
    <name type="scientific">Ligaoa zhengdingensis</name>
    <dbReference type="NCBI Taxonomy" id="2763658"/>
    <lineage>
        <taxon>Bacteria</taxon>
        <taxon>Bacillati</taxon>
        <taxon>Bacillota</taxon>
        <taxon>Clostridia</taxon>
        <taxon>Eubacteriales</taxon>
        <taxon>Oscillospiraceae</taxon>
        <taxon>Ligaoa</taxon>
    </lineage>
</organism>
<accession>A0A926DZT3</accession>
<dbReference type="Proteomes" id="UP000653127">
    <property type="component" value="Unassembled WGS sequence"/>
</dbReference>
<dbReference type="AlphaFoldDB" id="A0A926DZT3"/>
<name>A0A926DZT3_9FIRM</name>
<keyword evidence="1" id="KW-0812">Transmembrane</keyword>
<evidence type="ECO:0000313" key="3">
    <source>
        <dbReference type="Proteomes" id="UP000653127"/>
    </source>
</evidence>
<proteinExistence type="predicted"/>
<evidence type="ECO:0000313" key="2">
    <source>
        <dbReference type="EMBL" id="MBC8546579.1"/>
    </source>
</evidence>
<comment type="caution">
    <text evidence="2">The sequence shown here is derived from an EMBL/GenBank/DDBJ whole genome shotgun (WGS) entry which is preliminary data.</text>
</comment>
<protein>
    <submittedName>
        <fullName evidence="2">Uncharacterized protein</fullName>
    </submittedName>
</protein>
<sequence length="645" mass="69392">MASFYSRFQKKREDRDDQVRRMYNAPETHWRDADYSREFWRDKVGDKLKLVKNIVVRSTPQFMFKNSKTNDIMVMESAQKIMDQIAVDLKLKNIFSPENAVINGVTNALAQQAGAGNPGAAAQLGEVSQAVESAVQQGTPASGEEAEAERSLGEDLAAMFDTSAFESNDVTDGELRNHYKVDSHELAKKKYAGYTARDRRDASAIRHEQREKSNLTAQDILGYGDLFTGLGGTAVGVGIPTLTDMALGEATDAAKNWRVGAGSTGAGLNLAADLMAVTKRGLDTADNWAGQDKRDRLESLAGFATDAGRFTGHSMTMASAIKQDPELKTWGFVASNAGEALSNTTGIFTNQSHVNELREHEKATKATKTFHKKEGQTSIQAAQSAQKMKGAEAFQRYLASNPGDVEGAKRAADDAIASEGKTQAQYVRKRNSEHMAKSMRTDKRNRAAIGLAGNLLAGGTYALSALLGPKTLGGKIAGYVAMGLGTGTKLIGGLVAGILRGKSQVKTVDNEIRAIKLNGGEMATALADIENYDDLKKRFKFEYAKRTKNESPRVRNISDADFKTLMSNALSGQSGGKAGIANAIAMGRAKEMADGGEADEGLLSGMGVRRQEDGRLPSREFLAQRLGKVGSGYGQYTSHQFAPGV</sequence>
<feature type="transmembrane region" description="Helical" evidence="1">
    <location>
        <begin position="447"/>
        <end position="467"/>
    </location>
</feature>
<keyword evidence="1" id="KW-0472">Membrane</keyword>
<evidence type="ECO:0000256" key="1">
    <source>
        <dbReference type="SAM" id="Phobius"/>
    </source>
</evidence>
<feature type="transmembrane region" description="Helical" evidence="1">
    <location>
        <begin position="479"/>
        <end position="499"/>
    </location>
</feature>
<dbReference type="EMBL" id="JACRST010000007">
    <property type="protein sequence ID" value="MBC8546579.1"/>
    <property type="molecule type" value="Genomic_DNA"/>
</dbReference>
<keyword evidence="3" id="KW-1185">Reference proteome</keyword>
<gene>
    <name evidence="2" type="ORF">H8711_06475</name>
</gene>